<dbReference type="GO" id="GO:0004523">
    <property type="term" value="F:RNA-DNA hybrid ribonuclease activity"/>
    <property type="evidence" value="ECO:0007669"/>
    <property type="project" value="InterPro"/>
</dbReference>
<protein>
    <recommendedName>
        <fullName evidence="1">RNase H type-1 domain-containing protein</fullName>
    </recommendedName>
</protein>
<dbReference type="PANTHER" id="PTHR47723:SF23">
    <property type="entry name" value="REVERSE TRANSCRIPTASE-LIKE PROTEIN"/>
    <property type="match status" value="1"/>
</dbReference>
<dbReference type="Proteomes" id="UP000026915">
    <property type="component" value="Chromosome 5"/>
</dbReference>
<organism evidence="2 3">
    <name type="scientific">Theobroma cacao</name>
    <name type="common">Cacao</name>
    <name type="synonym">Cocoa</name>
    <dbReference type="NCBI Taxonomy" id="3641"/>
    <lineage>
        <taxon>Eukaryota</taxon>
        <taxon>Viridiplantae</taxon>
        <taxon>Streptophyta</taxon>
        <taxon>Embryophyta</taxon>
        <taxon>Tracheophyta</taxon>
        <taxon>Spermatophyta</taxon>
        <taxon>Magnoliopsida</taxon>
        <taxon>eudicotyledons</taxon>
        <taxon>Gunneridae</taxon>
        <taxon>Pentapetalae</taxon>
        <taxon>rosids</taxon>
        <taxon>malvids</taxon>
        <taxon>Malvales</taxon>
        <taxon>Malvaceae</taxon>
        <taxon>Byttnerioideae</taxon>
        <taxon>Theobroma</taxon>
    </lineage>
</organism>
<evidence type="ECO:0000313" key="3">
    <source>
        <dbReference type="Proteomes" id="UP000026915"/>
    </source>
</evidence>
<dbReference type="EMBL" id="CM001883">
    <property type="protein sequence ID" value="EOY08713.1"/>
    <property type="molecule type" value="Genomic_DNA"/>
</dbReference>
<reference evidence="2 3" key="1">
    <citation type="journal article" date="2013" name="Genome Biol.">
        <title>The genome sequence of the most widely cultivated cacao type and its use to identify candidate genes regulating pod color.</title>
        <authorList>
            <person name="Motamayor J.C."/>
            <person name="Mockaitis K."/>
            <person name="Schmutz J."/>
            <person name="Haiminen N."/>
            <person name="Iii D.L."/>
            <person name="Cornejo O."/>
            <person name="Findley S.D."/>
            <person name="Zheng P."/>
            <person name="Utro F."/>
            <person name="Royaert S."/>
            <person name="Saski C."/>
            <person name="Jenkins J."/>
            <person name="Podicheti R."/>
            <person name="Zhao M."/>
            <person name="Scheffler B.E."/>
            <person name="Stack J.C."/>
            <person name="Feltus F.A."/>
            <person name="Mustiga G.M."/>
            <person name="Amores F."/>
            <person name="Phillips W."/>
            <person name="Marelli J.P."/>
            <person name="May G.D."/>
            <person name="Shapiro H."/>
            <person name="Ma J."/>
            <person name="Bustamante C.D."/>
            <person name="Schnell R.J."/>
            <person name="Main D."/>
            <person name="Gilbert D."/>
            <person name="Parida L."/>
            <person name="Kuhn D.N."/>
        </authorList>
    </citation>
    <scope>NUCLEOTIDE SEQUENCE [LARGE SCALE GENOMIC DNA]</scope>
    <source>
        <strain evidence="3">cv. Matina 1-6</strain>
    </source>
</reference>
<evidence type="ECO:0000259" key="1">
    <source>
        <dbReference type="Pfam" id="PF13456"/>
    </source>
</evidence>
<dbReference type="GO" id="GO:0003676">
    <property type="term" value="F:nucleic acid binding"/>
    <property type="evidence" value="ECO:0007669"/>
    <property type="project" value="InterPro"/>
</dbReference>
<dbReference type="Gene3D" id="3.30.420.10">
    <property type="entry name" value="Ribonuclease H-like superfamily/Ribonuclease H"/>
    <property type="match status" value="1"/>
</dbReference>
<gene>
    <name evidence="2" type="ORF">TCM_023790</name>
</gene>
<dbReference type="SUPFAM" id="SSF53098">
    <property type="entry name" value="Ribonuclease H-like"/>
    <property type="match status" value="1"/>
</dbReference>
<dbReference type="OMA" id="CREYNIT"/>
<dbReference type="Gramene" id="EOY08713">
    <property type="protein sequence ID" value="EOY08713"/>
    <property type="gene ID" value="TCM_023790"/>
</dbReference>
<dbReference type="CDD" id="cd06222">
    <property type="entry name" value="RNase_H_like"/>
    <property type="match status" value="1"/>
</dbReference>
<dbReference type="AlphaFoldDB" id="A0A061EVQ8"/>
<proteinExistence type="predicted"/>
<keyword evidence="3" id="KW-1185">Reference proteome</keyword>
<sequence>MAMEGRYAGGSRVGHSLLRKHVFSSKNFFLVETINSKRWNPTDHASIMLFGFSENLGVKNSLQVELLALYRGLVLCREYNITRLWIEMDAMVVIRLLQENYRGLYDIRYLLVTIRQLLSQFFFCISHIYREGNQAADLLVNMGHAHQNL</sequence>
<dbReference type="InterPro" id="IPR053151">
    <property type="entry name" value="RNase_H-like"/>
</dbReference>
<evidence type="ECO:0000313" key="2">
    <source>
        <dbReference type="EMBL" id="EOY08713.1"/>
    </source>
</evidence>
<dbReference type="PANTHER" id="PTHR47723">
    <property type="entry name" value="OS05G0353850 PROTEIN"/>
    <property type="match status" value="1"/>
</dbReference>
<dbReference type="InterPro" id="IPR044730">
    <property type="entry name" value="RNase_H-like_dom_plant"/>
</dbReference>
<feature type="domain" description="RNase H type-1" evidence="1">
    <location>
        <begin position="48"/>
        <end position="142"/>
    </location>
</feature>
<dbReference type="Pfam" id="PF13456">
    <property type="entry name" value="RVT_3"/>
    <property type="match status" value="1"/>
</dbReference>
<dbReference type="eggNOG" id="KOG1075">
    <property type="taxonomic scope" value="Eukaryota"/>
</dbReference>
<dbReference type="InterPro" id="IPR002156">
    <property type="entry name" value="RNaseH_domain"/>
</dbReference>
<dbReference type="InterPro" id="IPR036397">
    <property type="entry name" value="RNaseH_sf"/>
</dbReference>
<dbReference type="InParanoid" id="A0A061EVQ8"/>
<name>A0A061EVQ8_THECC</name>
<dbReference type="HOGENOM" id="CLU_1753012_0_0_1"/>
<dbReference type="InterPro" id="IPR012337">
    <property type="entry name" value="RNaseH-like_sf"/>
</dbReference>
<dbReference type="STRING" id="3641.A0A061EVQ8"/>
<accession>A0A061EVQ8</accession>